<evidence type="ECO:0000256" key="2">
    <source>
        <dbReference type="SAM" id="MobiDB-lite"/>
    </source>
</evidence>
<sequence>MKTGLCFSCTIGNLAPKTFAVVDFTLDEALSSLFTLSLTLAAPRSDIDTDTLLLQTARFTVTRNDILQREVKGVIESAVVGTTNRHQTQYHLTIRPEMWLLTLDQDSRIYHQTSIPDILQQILQQKKLRANMHLNHAHSVREYVTMKRESSYDFFTRLAAEEGIFFWFADDGLYVSDSHLNMRAPDTLMYNPDVTSAIEENVIYKWLLGSHMRPESIAQKDRNYHNPNYALQHNATDFAAESNTPFRIFESYGRFLKDKEGMPFTQYRLEALRADSKSGQAASNCIRLMPGRIFTLTHHPIDTMNDRWQVISSQHSGHVPAVLGDGGTGTTLHSQTQFIPGRNDWRPLYRYKPLADGDEVATVVGPDTEEIYVNKDGAVRVHFHWNRYDAPNDQASCWVRVAQGWNGNGFGFLATPRVGQEVIISYLNGDIDRPIITGCTYNGLNRPPLNLPAEKTRTTFRTKTHKGHGFNKLRFEDEKNREEIYIHAQRDQLIQINHDKTQRVEHDESHTVMNDRRHKIGNDEFIRIMNEQHIQVDKNQFETIEKDKITRINNSWKEEIYASHFQQIGENKQSDIKGNYQLNVVKGIHSHTKIHTLQASDTVILRGKAGSITLDAQGITLSGNIFLKGPVTVQGGSAGTVPTLTGAANEGQPIAQDCRGKADTQKETSK</sequence>
<dbReference type="InterPro" id="IPR017847">
    <property type="entry name" value="T6SS_RhsGE_Vgr_subset"/>
</dbReference>
<reference evidence="5 6" key="1">
    <citation type="submission" date="2015-09" db="EMBL/GenBank/DDBJ databases">
        <title>Draft genome sequence and assembly of Photorhabdus sp. VMG, a bacterial symbiont associated with Heterorhabditis zealandica.</title>
        <authorList>
            <person name="Naidoo S."/>
            <person name="Featherston J."/>
            <person name="Mothupi B."/>
            <person name="Gray V.M."/>
        </authorList>
    </citation>
    <scope>NUCLEOTIDE SEQUENCE [LARGE SCALE GENOMIC DNA]</scope>
    <source>
        <strain evidence="5 6">VMG</strain>
    </source>
</reference>
<dbReference type="InterPro" id="IPR006531">
    <property type="entry name" value="Gp5/Vgr_OB"/>
</dbReference>
<name>A0ABR5KCF5_9GAMM</name>
<dbReference type="Pfam" id="PF04717">
    <property type="entry name" value="Phage_base_V"/>
    <property type="match status" value="1"/>
</dbReference>
<dbReference type="NCBIfam" id="TIGR03361">
    <property type="entry name" value="VI_Rhs_Vgr"/>
    <property type="match status" value="1"/>
</dbReference>
<keyword evidence="6" id="KW-1185">Reference proteome</keyword>
<evidence type="ECO:0000313" key="5">
    <source>
        <dbReference type="EMBL" id="KOY62266.1"/>
    </source>
</evidence>
<evidence type="ECO:0000259" key="3">
    <source>
        <dbReference type="Pfam" id="PF04717"/>
    </source>
</evidence>
<evidence type="ECO:0000313" key="6">
    <source>
        <dbReference type="Proteomes" id="UP000037727"/>
    </source>
</evidence>
<dbReference type="EMBL" id="LJCS01000021">
    <property type="protein sequence ID" value="KOY62266.1"/>
    <property type="molecule type" value="Genomic_DNA"/>
</dbReference>
<dbReference type="InterPro" id="IPR037026">
    <property type="entry name" value="Vgr_OB-fold_dom_sf"/>
</dbReference>
<dbReference type="PANTHER" id="PTHR32305">
    <property type="match status" value="1"/>
</dbReference>
<protein>
    <recommendedName>
        <fullName evidence="7">Type VI secretion system tip protein VgrG</fullName>
    </recommendedName>
</protein>
<feature type="domain" description="Gp5/Type VI secretion system Vgr protein OB-fold" evidence="3">
    <location>
        <begin position="377"/>
        <end position="441"/>
    </location>
</feature>
<dbReference type="PANTHER" id="PTHR32305:SF11">
    <property type="entry name" value="TYPE VI SECRETION SYSTEM SPIKE PROTEIN VGRG3"/>
    <property type="match status" value="1"/>
</dbReference>
<dbReference type="Pfam" id="PF05954">
    <property type="entry name" value="Phage_GPD"/>
    <property type="match status" value="1"/>
</dbReference>
<feature type="domain" description="Gp5/Type VI secretion system Vgr C-terminal trimerisation" evidence="4">
    <location>
        <begin position="459"/>
        <end position="545"/>
    </location>
</feature>
<dbReference type="InterPro" id="IPR050708">
    <property type="entry name" value="T6SS_VgrG/RHS"/>
</dbReference>
<comment type="similarity">
    <text evidence="1">Belongs to the VgrG protein family.</text>
</comment>
<dbReference type="SUPFAM" id="SSF69349">
    <property type="entry name" value="Phage fibre proteins"/>
    <property type="match status" value="1"/>
</dbReference>
<comment type="caution">
    <text evidence="5">The sequence shown here is derived from an EMBL/GenBank/DDBJ whole genome shotgun (WGS) entry which is preliminary data.</text>
</comment>
<feature type="region of interest" description="Disordered" evidence="2">
    <location>
        <begin position="647"/>
        <end position="670"/>
    </location>
</feature>
<dbReference type="SUPFAM" id="SSF69279">
    <property type="entry name" value="Phage tail proteins"/>
    <property type="match status" value="2"/>
</dbReference>
<accession>A0ABR5KCF5</accession>
<dbReference type="Proteomes" id="UP000037727">
    <property type="component" value="Unassembled WGS sequence"/>
</dbReference>
<dbReference type="SUPFAM" id="SSF69255">
    <property type="entry name" value="gp5 N-terminal domain-like"/>
    <property type="match status" value="1"/>
</dbReference>
<dbReference type="Pfam" id="PF22178">
    <property type="entry name" value="Gp5_trimer_C"/>
    <property type="match status" value="1"/>
</dbReference>
<proteinExistence type="inferred from homology"/>
<evidence type="ECO:0000259" key="4">
    <source>
        <dbReference type="Pfam" id="PF22178"/>
    </source>
</evidence>
<dbReference type="Gene3D" id="3.55.50.10">
    <property type="entry name" value="Baseplate protein-like domains"/>
    <property type="match status" value="1"/>
</dbReference>
<gene>
    <name evidence="5" type="ORF">AM629_09625</name>
</gene>
<organism evidence="5 6">
    <name type="scientific">Photorhabdus heterorhabditis</name>
    <dbReference type="NCBI Taxonomy" id="880156"/>
    <lineage>
        <taxon>Bacteria</taxon>
        <taxon>Pseudomonadati</taxon>
        <taxon>Pseudomonadota</taxon>
        <taxon>Gammaproteobacteria</taxon>
        <taxon>Enterobacterales</taxon>
        <taxon>Morganellaceae</taxon>
        <taxon>Photorhabdus</taxon>
    </lineage>
</organism>
<dbReference type="NCBIfam" id="TIGR01646">
    <property type="entry name" value="vgr_GE"/>
    <property type="match status" value="1"/>
</dbReference>
<dbReference type="RefSeq" id="WP_054478393.1">
    <property type="nucleotide sequence ID" value="NZ_CAWMRL010000021.1"/>
</dbReference>
<dbReference type="Gene3D" id="4.10.220.110">
    <property type="match status" value="1"/>
</dbReference>
<evidence type="ECO:0008006" key="7">
    <source>
        <dbReference type="Google" id="ProtNLM"/>
    </source>
</evidence>
<feature type="compositionally biased region" description="Basic and acidic residues" evidence="2">
    <location>
        <begin position="658"/>
        <end position="670"/>
    </location>
</feature>
<dbReference type="InterPro" id="IPR006533">
    <property type="entry name" value="T6SS_Vgr_RhsGE"/>
</dbReference>
<dbReference type="Gene3D" id="2.40.50.230">
    <property type="entry name" value="Gp5 N-terminal domain"/>
    <property type="match status" value="1"/>
</dbReference>
<dbReference type="Gene3D" id="2.30.110.50">
    <property type="match status" value="1"/>
</dbReference>
<dbReference type="InterPro" id="IPR054030">
    <property type="entry name" value="Gp5_Vgr_C"/>
</dbReference>
<evidence type="ECO:0000256" key="1">
    <source>
        <dbReference type="ARBA" id="ARBA00005558"/>
    </source>
</evidence>